<proteinExistence type="predicted"/>
<evidence type="ECO:0000313" key="3">
    <source>
        <dbReference type="Proteomes" id="UP000245207"/>
    </source>
</evidence>
<dbReference type="InterPro" id="IPR032675">
    <property type="entry name" value="LRR_dom_sf"/>
</dbReference>
<dbReference type="SMART" id="SM00367">
    <property type="entry name" value="LRR_CC"/>
    <property type="match status" value="5"/>
</dbReference>
<organism evidence="2 3">
    <name type="scientific">Artemisia annua</name>
    <name type="common">Sweet wormwood</name>
    <dbReference type="NCBI Taxonomy" id="35608"/>
    <lineage>
        <taxon>Eukaryota</taxon>
        <taxon>Viridiplantae</taxon>
        <taxon>Streptophyta</taxon>
        <taxon>Embryophyta</taxon>
        <taxon>Tracheophyta</taxon>
        <taxon>Spermatophyta</taxon>
        <taxon>Magnoliopsida</taxon>
        <taxon>eudicotyledons</taxon>
        <taxon>Gunneridae</taxon>
        <taxon>Pentapetalae</taxon>
        <taxon>asterids</taxon>
        <taxon>campanulids</taxon>
        <taxon>Asterales</taxon>
        <taxon>Asteraceae</taxon>
        <taxon>Asteroideae</taxon>
        <taxon>Anthemideae</taxon>
        <taxon>Artemisiinae</taxon>
        <taxon>Artemisia</taxon>
    </lineage>
</organism>
<name>A0A2U1P807_ARTAN</name>
<dbReference type="CDD" id="cd22159">
    <property type="entry name" value="F-box_AtTIR1-like"/>
    <property type="match status" value="1"/>
</dbReference>
<gene>
    <name evidence="2" type="ORF">CTI12_AA182360</name>
</gene>
<sequence length="592" mass="68156">MGDDEEELTEEVAELFRIETNLFEYETPLCKEFKEFNYLLKIDEDVLTSELSGFKTYEEFKNTWYYEWNDQIPWVFDKLWDDSVLGSNSVMRKRKTMIMLRKRKRMSNGPIIAHNPLGHAQFFITLHIRHPQNVLPITPQKRREKMKLRDGKSRREMKLRNGKRFCTTVSTGRATIPPKIPKIDYTNSLPDECLTLIFNFLTTTHDRNNSSRVCHRWLQIDAQTRTHLTLNARERLQRFIPQIFIRFDSLTRLVLHNHDYNSYYSINDKDMILITSMCPNLTRLKIIECRRITDSGMAVFSKNCKKLKEFSYDHCWCSDSGIFELLDNSSQLEVLSVTRLFIYSDDSASFCAGLAAKTLKVIKLRHVHSERVFQPLIIGAKNLKRLKLVDCDGNWDRTLEMIPDDNCLVEVHLEGVNVSDVGLSSLAKCRDLLVLRIDNYRCTDVGLISVAENCRALKKLYVGRRSEIGDSGLIAVGRHSVNLQELILNGVEATCVSLEVIATNCQNLVRLELCQSDTITDVEVMFIAEKCVALKILCIEECGVSNNGIEAFALGCPNLAEIRVTKCKKLTREVKDWLIARRGSLVVEIECT</sequence>
<dbReference type="Gene3D" id="3.80.10.10">
    <property type="entry name" value="Ribonuclease Inhibitor"/>
    <property type="match status" value="1"/>
</dbReference>
<dbReference type="PANTHER" id="PTHR13318:SF92">
    <property type="entry name" value="F-BOX_LRR-REPEAT PROTEIN 8-RELATED"/>
    <property type="match status" value="1"/>
</dbReference>
<dbReference type="AlphaFoldDB" id="A0A2U1P807"/>
<dbReference type="InterPro" id="IPR057207">
    <property type="entry name" value="FBXL15_LRR"/>
</dbReference>
<comment type="caution">
    <text evidence="2">The sequence shown here is derived from an EMBL/GenBank/DDBJ whole genome shotgun (WGS) entry which is preliminary data.</text>
</comment>
<dbReference type="Gene3D" id="1.20.1280.50">
    <property type="match status" value="1"/>
</dbReference>
<dbReference type="Pfam" id="PF25372">
    <property type="entry name" value="DUF7885"/>
    <property type="match status" value="1"/>
</dbReference>
<accession>A0A2U1P807</accession>
<dbReference type="FunFam" id="1.20.1280.50:FF:000023">
    <property type="entry name" value="F-box/LRR-repeat protein 4"/>
    <property type="match status" value="1"/>
</dbReference>
<dbReference type="GO" id="GO:0019005">
    <property type="term" value="C:SCF ubiquitin ligase complex"/>
    <property type="evidence" value="ECO:0007669"/>
    <property type="project" value="TreeGrafter"/>
</dbReference>
<dbReference type="Pfam" id="PF18511">
    <property type="entry name" value="F-box_5"/>
    <property type="match status" value="1"/>
</dbReference>
<dbReference type="OrthoDB" id="423607at2759"/>
<dbReference type="Proteomes" id="UP000245207">
    <property type="component" value="Unassembled WGS sequence"/>
</dbReference>
<dbReference type="InterPro" id="IPR006553">
    <property type="entry name" value="Leu-rich_rpt_Cys-con_subtyp"/>
</dbReference>
<protein>
    <submittedName>
        <fullName evidence="2">VIER F-box protein 2</fullName>
    </submittedName>
</protein>
<dbReference type="SUPFAM" id="SSF81383">
    <property type="entry name" value="F-box domain"/>
    <property type="match status" value="1"/>
</dbReference>
<dbReference type="EMBL" id="PKPP01001539">
    <property type="protein sequence ID" value="PWA81883.1"/>
    <property type="molecule type" value="Genomic_DNA"/>
</dbReference>
<dbReference type="InterPro" id="IPR036047">
    <property type="entry name" value="F-box-like_dom_sf"/>
</dbReference>
<dbReference type="InterPro" id="IPR041567">
    <property type="entry name" value="COI1_F-box"/>
</dbReference>
<dbReference type="GO" id="GO:0031146">
    <property type="term" value="P:SCF-dependent proteasomal ubiquitin-dependent protein catabolic process"/>
    <property type="evidence" value="ECO:0007669"/>
    <property type="project" value="TreeGrafter"/>
</dbReference>
<feature type="domain" description="F-box" evidence="1">
    <location>
        <begin position="189"/>
        <end position="230"/>
    </location>
</feature>
<dbReference type="SUPFAM" id="SSF52047">
    <property type="entry name" value="RNI-like"/>
    <property type="match status" value="1"/>
</dbReference>
<dbReference type="SMART" id="SM00256">
    <property type="entry name" value="FBOX"/>
    <property type="match status" value="1"/>
</dbReference>
<reference evidence="2 3" key="1">
    <citation type="journal article" date="2018" name="Mol. Plant">
        <title>The genome of Artemisia annua provides insight into the evolution of Asteraceae family and artemisinin biosynthesis.</title>
        <authorList>
            <person name="Shen Q."/>
            <person name="Zhang L."/>
            <person name="Liao Z."/>
            <person name="Wang S."/>
            <person name="Yan T."/>
            <person name="Shi P."/>
            <person name="Liu M."/>
            <person name="Fu X."/>
            <person name="Pan Q."/>
            <person name="Wang Y."/>
            <person name="Lv Z."/>
            <person name="Lu X."/>
            <person name="Zhang F."/>
            <person name="Jiang W."/>
            <person name="Ma Y."/>
            <person name="Chen M."/>
            <person name="Hao X."/>
            <person name="Li L."/>
            <person name="Tang Y."/>
            <person name="Lv G."/>
            <person name="Zhou Y."/>
            <person name="Sun X."/>
            <person name="Brodelius P.E."/>
            <person name="Rose J.K.C."/>
            <person name="Tang K."/>
        </authorList>
    </citation>
    <scope>NUCLEOTIDE SEQUENCE [LARGE SCALE GENOMIC DNA]</scope>
    <source>
        <strain evidence="3">cv. Huhao1</strain>
        <tissue evidence="2">Leaf</tissue>
    </source>
</reference>
<dbReference type="PANTHER" id="PTHR13318">
    <property type="entry name" value="PARTNER OF PAIRED, ISOFORM B-RELATED"/>
    <property type="match status" value="1"/>
</dbReference>
<dbReference type="STRING" id="35608.A0A2U1P807"/>
<dbReference type="InterPro" id="IPR001810">
    <property type="entry name" value="F-box_dom"/>
</dbReference>
<evidence type="ECO:0000313" key="2">
    <source>
        <dbReference type="EMBL" id="PWA81883.1"/>
    </source>
</evidence>
<evidence type="ECO:0000259" key="1">
    <source>
        <dbReference type="SMART" id="SM00256"/>
    </source>
</evidence>
<keyword evidence="3" id="KW-1185">Reference proteome</keyword>